<dbReference type="RefSeq" id="WP_220165642.1">
    <property type="nucleotide sequence ID" value="NZ_CP080507.1"/>
</dbReference>
<evidence type="ECO:0000256" key="3">
    <source>
        <dbReference type="ARBA" id="ARBA00022490"/>
    </source>
</evidence>
<keyword evidence="3" id="KW-0963">Cytoplasm</keyword>
<dbReference type="InterPro" id="IPR002545">
    <property type="entry name" value="CheW-lke_dom"/>
</dbReference>
<evidence type="ECO:0000259" key="4">
    <source>
        <dbReference type="PROSITE" id="PS50851"/>
    </source>
</evidence>
<dbReference type="PANTHER" id="PTHR22617:SF45">
    <property type="entry name" value="CHEMOTAXIS PROTEIN CHEW"/>
    <property type="match status" value="1"/>
</dbReference>
<dbReference type="Proteomes" id="UP000825051">
    <property type="component" value="Chromosome"/>
</dbReference>
<dbReference type="Gene3D" id="2.40.50.180">
    <property type="entry name" value="CheA-289, Domain 4"/>
    <property type="match status" value="1"/>
</dbReference>
<dbReference type="SMART" id="SM00260">
    <property type="entry name" value="CheW"/>
    <property type="match status" value="1"/>
</dbReference>
<dbReference type="GO" id="GO:0005829">
    <property type="term" value="C:cytosol"/>
    <property type="evidence" value="ECO:0007669"/>
    <property type="project" value="TreeGrafter"/>
</dbReference>
<accession>A0A8F9TYP9</accession>
<evidence type="ECO:0000313" key="6">
    <source>
        <dbReference type="Proteomes" id="UP000825051"/>
    </source>
</evidence>
<dbReference type="PANTHER" id="PTHR22617">
    <property type="entry name" value="CHEMOTAXIS SENSOR HISTIDINE KINASE-RELATED"/>
    <property type="match status" value="1"/>
</dbReference>
<dbReference type="Pfam" id="PF01584">
    <property type="entry name" value="CheW"/>
    <property type="match status" value="1"/>
</dbReference>
<dbReference type="InterPro" id="IPR039315">
    <property type="entry name" value="CheW"/>
</dbReference>
<keyword evidence="6" id="KW-1185">Reference proteome</keyword>
<dbReference type="AlphaFoldDB" id="A0A8F9TYP9"/>
<proteinExistence type="predicted"/>
<protein>
    <recommendedName>
        <fullName evidence="2">Chemotaxis protein CheW</fullName>
    </recommendedName>
</protein>
<feature type="domain" description="CheW-like" evidence="4">
    <location>
        <begin position="71"/>
        <end position="212"/>
    </location>
</feature>
<dbReference type="InterPro" id="IPR036061">
    <property type="entry name" value="CheW-like_dom_sf"/>
</dbReference>
<dbReference type="GO" id="GO:0007165">
    <property type="term" value="P:signal transduction"/>
    <property type="evidence" value="ECO:0007669"/>
    <property type="project" value="InterPro"/>
</dbReference>
<dbReference type="EMBL" id="CP080507">
    <property type="protein sequence ID" value="QYM80442.1"/>
    <property type="molecule type" value="Genomic_DNA"/>
</dbReference>
<reference evidence="5" key="1">
    <citation type="submission" date="2021-08" db="EMBL/GenBank/DDBJ databases">
        <title>Genome of a novel bacterium of the phylum Verrucomicrobia, Oleiharenicola sp. KSB-15.</title>
        <authorList>
            <person name="Chung J.-H."/>
            <person name="Ahn J.-H."/>
            <person name="Yoon Y."/>
            <person name="Kim D.-Y."/>
            <person name="An S.-H."/>
            <person name="Park I."/>
            <person name="Yeon J."/>
        </authorList>
    </citation>
    <scope>NUCLEOTIDE SEQUENCE</scope>
    <source>
        <strain evidence="5">KSB-15</strain>
    </source>
</reference>
<dbReference type="SUPFAM" id="SSF50341">
    <property type="entry name" value="CheW-like"/>
    <property type="match status" value="1"/>
</dbReference>
<dbReference type="PROSITE" id="PS50851">
    <property type="entry name" value="CHEW"/>
    <property type="match status" value="1"/>
</dbReference>
<comment type="subcellular location">
    <subcellularLocation>
        <location evidence="1">Cytoplasm</location>
    </subcellularLocation>
</comment>
<evidence type="ECO:0000313" key="5">
    <source>
        <dbReference type="EMBL" id="QYM80442.1"/>
    </source>
</evidence>
<dbReference type="KEGG" id="ole:K0B96_07500"/>
<dbReference type="GO" id="GO:0006935">
    <property type="term" value="P:chemotaxis"/>
    <property type="evidence" value="ECO:0007669"/>
    <property type="project" value="InterPro"/>
</dbReference>
<evidence type="ECO:0000256" key="2">
    <source>
        <dbReference type="ARBA" id="ARBA00021483"/>
    </source>
</evidence>
<organism evidence="5 6">
    <name type="scientific">Horticoccus luteus</name>
    <dbReference type="NCBI Taxonomy" id="2862869"/>
    <lineage>
        <taxon>Bacteria</taxon>
        <taxon>Pseudomonadati</taxon>
        <taxon>Verrucomicrobiota</taxon>
        <taxon>Opitutia</taxon>
        <taxon>Opitutales</taxon>
        <taxon>Opitutaceae</taxon>
        <taxon>Horticoccus</taxon>
    </lineage>
</organism>
<name>A0A8F9TYP9_9BACT</name>
<sequence length="215" mass="23314">MSTNESQDCWKRIGIWGDRTCGELKQQIHCRNCPTYAAGAVRLLDVEVSPAYLAEQTRRFAQRKNVAAAGNRSVVIFRLGAEWLALPTTLFSEISPLLPVHSLPHRRDRIVSGVTNVRGELIVCLSLAAALGINSTGTSGSARLAVLNRGGELFAFPADEVAGLLRFDDAELAAVPATLAHAQAAYTRGILTWQQRAVGVLDAELLFYTLNRSLA</sequence>
<gene>
    <name evidence="5" type="ORF">K0B96_07500</name>
</gene>
<evidence type="ECO:0000256" key="1">
    <source>
        <dbReference type="ARBA" id="ARBA00004496"/>
    </source>
</evidence>
<dbReference type="Gene3D" id="2.30.30.40">
    <property type="entry name" value="SH3 Domains"/>
    <property type="match status" value="1"/>
</dbReference>